<keyword evidence="1" id="KW-0812">Transmembrane</keyword>
<keyword evidence="1" id="KW-0472">Membrane</keyword>
<feature type="transmembrane region" description="Helical" evidence="1">
    <location>
        <begin position="7"/>
        <end position="25"/>
    </location>
</feature>
<protein>
    <submittedName>
        <fullName evidence="2">Uncharacterized protein</fullName>
    </submittedName>
</protein>
<proteinExistence type="predicted"/>
<dbReference type="Proteomes" id="UP000271974">
    <property type="component" value="Unassembled WGS sequence"/>
</dbReference>
<evidence type="ECO:0000313" key="2">
    <source>
        <dbReference type="EMBL" id="RUS91278.1"/>
    </source>
</evidence>
<dbReference type="AlphaFoldDB" id="A0A433UBV3"/>
<sequence>MVFATINVITLFSFILWIVLLPHVLTSCFSSNVVGCLFFVLFCWWFSFFCFCFFLGRRRRGVGVFVWCFFFKGYLARTLDGILVASSPLFLEKEFQLSNCLRTE</sequence>
<comment type="caution">
    <text evidence="2">The sequence shown here is derived from an EMBL/GenBank/DDBJ whole genome shotgun (WGS) entry which is preliminary data.</text>
</comment>
<evidence type="ECO:0000313" key="3">
    <source>
        <dbReference type="Proteomes" id="UP000271974"/>
    </source>
</evidence>
<feature type="transmembrane region" description="Helical" evidence="1">
    <location>
        <begin position="31"/>
        <end position="55"/>
    </location>
</feature>
<dbReference type="EMBL" id="RQTK01000015">
    <property type="protein sequence ID" value="RUS91278.1"/>
    <property type="molecule type" value="Genomic_DNA"/>
</dbReference>
<keyword evidence="3" id="KW-1185">Reference proteome</keyword>
<name>A0A433UBV3_ELYCH</name>
<organism evidence="2 3">
    <name type="scientific">Elysia chlorotica</name>
    <name type="common">Eastern emerald elysia</name>
    <name type="synonym">Sea slug</name>
    <dbReference type="NCBI Taxonomy" id="188477"/>
    <lineage>
        <taxon>Eukaryota</taxon>
        <taxon>Metazoa</taxon>
        <taxon>Spiralia</taxon>
        <taxon>Lophotrochozoa</taxon>
        <taxon>Mollusca</taxon>
        <taxon>Gastropoda</taxon>
        <taxon>Heterobranchia</taxon>
        <taxon>Euthyneura</taxon>
        <taxon>Panpulmonata</taxon>
        <taxon>Sacoglossa</taxon>
        <taxon>Placobranchoidea</taxon>
        <taxon>Plakobranchidae</taxon>
        <taxon>Elysia</taxon>
    </lineage>
</organism>
<reference evidence="2 3" key="1">
    <citation type="submission" date="2019-01" db="EMBL/GenBank/DDBJ databases">
        <title>A draft genome assembly of the solar-powered sea slug Elysia chlorotica.</title>
        <authorList>
            <person name="Cai H."/>
            <person name="Li Q."/>
            <person name="Fang X."/>
            <person name="Li J."/>
            <person name="Curtis N.E."/>
            <person name="Altenburger A."/>
            <person name="Shibata T."/>
            <person name="Feng M."/>
            <person name="Maeda T."/>
            <person name="Schwartz J.A."/>
            <person name="Shigenobu S."/>
            <person name="Lundholm N."/>
            <person name="Nishiyama T."/>
            <person name="Yang H."/>
            <person name="Hasebe M."/>
            <person name="Li S."/>
            <person name="Pierce S.K."/>
            <person name="Wang J."/>
        </authorList>
    </citation>
    <scope>NUCLEOTIDE SEQUENCE [LARGE SCALE GENOMIC DNA]</scope>
    <source>
        <strain evidence="2">EC2010</strain>
        <tissue evidence="2">Whole organism of an adult</tissue>
    </source>
</reference>
<keyword evidence="1" id="KW-1133">Transmembrane helix</keyword>
<evidence type="ECO:0000256" key="1">
    <source>
        <dbReference type="SAM" id="Phobius"/>
    </source>
</evidence>
<accession>A0A433UBV3</accession>
<gene>
    <name evidence="2" type="ORF">EGW08_000990</name>
</gene>